<dbReference type="Proteomes" id="UP000009170">
    <property type="component" value="Unassembled WGS sequence"/>
</dbReference>
<accession>Q01AM3</accession>
<organism evidence="1 3">
    <name type="scientific">Ostreococcus tauri</name>
    <name type="common">Marine green alga</name>
    <dbReference type="NCBI Taxonomy" id="70448"/>
    <lineage>
        <taxon>Eukaryota</taxon>
        <taxon>Viridiplantae</taxon>
        <taxon>Chlorophyta</taxon>
        <taxon>Mamiellophyceae</taxon>
        <taxon>Mamiellales</taxon>
        <taxon>Bathycoccaceae</taxon>
        <taxon>Ostreococcus</taxon>
    </lineage>
</organism>
<reference evidence="1" key="2">
    <citation type="journal article" date="2014" name="BMC Genomics">
        <title>An improved genome of the model marine alga Ostreococcus tauri unfolds by assessing Illumina de novo assemblies.</title>
        <authorList>
            <person name="Blanc-Mathieu R."/>
            <person name="Verhelst B."/>
            <person name="Derelle E."/>
            <person name="Rombauts S."/>
            <person name="Bouget F.Y."/>
            <person name="Carre I."/>
            <person name="Chateau A."/>
            <person name="Eyre-Walker A."/>
            <person name="Grimsley N."/>
            <person name="Moreau H."/>
            <person name="Piegu B."/>
            <person name="Rivals E."/>
            <person name="Schackwitz W."/>
            <person name="Van de Peer Y."/>
            <person name="Piganeau G."/>
        </authorList>
    </citation>
    <scope>NUCLEOTIDE SEQUENCE</scope>
    <source>
        <strain evidence="1">RCC4221</strain>
    </source>
</reference>
<dbReference type="AlphaFoldDB" id="Q01AM3"/>
<reference evidence="2" key="3">
    <citation type="submission" date="2017-04" db="EMBL/GenBank/DDBJ databases">
        <title>Population genomics of picophytoplankton unveils novel chromosome hypervariability.</title>
        <authorList>
            <consortium name="DOE Joint Genome Institute"/>
            <person name="Blanc-Mathieu R."/>
            <person name="Krasovec M."/>
            <person name="Hebrard M."/>
            <person name="Yau S."/>
            <person name="Desgranges E."/>
            <person name="Martin J."/>
            <person name="Schackwitz W."/>
            <person name="Kuo A."/>
            <person name="Salin G."/>
            <person name="Donnadieu C."/>
            <person name="Desdevises Y."/>
            <person name="Sanchez-Ferandin S."/>
            <person name="Moreau H."/>
            <person name="Rivals E."/>
            <person name="Grigoriev I.V."/>
            <person name="Grimsley N."/>
            <person name="Eyre-Walker A."/>
            <person name="Piganeau G."/>
        </authorList>
    </citation>
    <scope>NUCLEOTIDE SEQUENCE [LARGE SCALE GENOMIC DNA]</scope>
    <source>
        <strain evidence="2">RCC 1115</strain>
    </source>
</reference>
<dbReference type="Proteomes" id="UP000195557">
    <property type="component" value="Unassembled WGS sequence"/>
</dbReference>
<dbReference type="RefSeq" id="XP_003078895.1">
    <property type="nucleotide sequence ID" value="XM_003078847.1"/>
</dbReference>
<dbReference type="KEGG" id="ota:OT_ostta04g03570"/>
<name>Q01AM3_OSTTA</name>
<dbReference type="OrthoDB" id="498291at2759"/>
<dbReference type="GeneID" id="9834133"/>
<keyword evidence="3" id="KW-1185">Reference proteome</keyword>
<accession>A0A1Y5IJ00</accession>
<dbReference type="InParanoid" id="Q01AM3"/>
<proteinExistence type="predicted"/>
<evidence type="ECO:0000313" key="3">
    <source>
        <dbReference type="Proteomes" id="UP000009170"/>
    </source>
</evidence>
<protein>
    <submittedName>
        <fullName evidence="1">Unnamed product</fullName>
    </submittedName>
</protein>
<dbReference type="OMA" id="WKAIECT"/>
<accession>A0A454XQC9</accession>
<sequence length="181" mass="19917">MPVALPFAAAQPTRARDASHRGRRAALFSFVAVPLVASERSNAKSSGDYTTDARAVLDAQRALLRQGKGDVETYFEQADDFFATYKFDHKGHTNSFSQLMNDDAIIHSQAEYLKANGQKWSEDSAPPSGTNKGKMLDAYIANGDRCLVKEGYPPFNEIKKDPETLAAWKAIECTQGLVKPM</sequence>
<dbReference type="EMBL" id="KZ155771">
    <property type="protein sequence ID" value="OUS49540.1"/>
    <property type="molecule type" value="Genomic_DNA"/>
</dbReference>
<evidence type="ECO:0000313" key="1">
    <source>
        <dbReference type="EMBL" id="CAL51775.1"/>
    </source>
</evidence>
<evidence type="ECO:0000313" key="2">
    <source>
        <dbReference type="EMBL" id="OUS49540.1"/>
    </source>
</evidence>
<reference evidence="1 3" key="1">
    <citation type="journal article" date="2006" name="Proc. Natl. Acad. Sci. U.S.A.">
        <title>Genome analysis of the smallest free-living eukaryote Ostreococcus tauri unveils many unique features.</title>
        <authorList>
            <person name="Derelle E."/>
            <person name="Ferraz C."/>
            <person name="Rombauts S."/>
            <person name="Rouze P."/>
            <person name="Worden A.Z."/>
            <person name="Robbens S."/>
            <person name="Partensky F."/>
            <person name="Degroeve S."/>
            <person name="Echeynie S."/>
            <person name="Cooke R."/>
            <person name="Saeys Y."/>
            <person name="Wuyts J."/>
            <person name="Jabbari K."/>
            <person name="Bowler C."/>
            <person name="Panaud O."/>
            <person name="Piegu B."/>
            <person name="Ball S.G."/>
            <person name="Ral J.-P."/>
            <person name="Bouget F.-Y."/>
            <person name="Piganeau G."/>
            <person name="De Baets B."/>
            <person name="Picard A."/>
            <person name="Delseny M."/>
            <person name="Demaille J."/>
            <person name="Van de Peer Y."/>
            <person name="Moreau H."/>
        </authorList>
    </citation>
    <scope>NUCLEOTIDE SEQUENCE [LARGE SCALE GENOMIC DNA]</scope>
    <source>
        <strain evidence="1 3">OTTH0595</strain>
    </source>
</reference>
<gene>
    <name evidence="2" type="ORF">BE221DRAFT_143500</name>
    <name evidence="1" type="ORF">OT_ostta04g03570</name>
</gene>
<dbReference type="EMBL" id="CAID01000004">
    <property type="protein sequence ID" value="CAL51775.1"/>
    <property type="molecule type" value="Genomic_DNA"/>
</dbReference>